<protein>
    <recommendedName>
        <fullName evidence="4">RNase H type-1 domain-containing protein</fullName>
    </recommendedName>
</protein>
<comment type="caution">
    <text evidence="2">The sequence shown here is derived from an EMBL/GenBank/DDBJ whole genome shotgun (WGS) entry which is preliminary data.</text>
</comment>
<evidence type="ECO:0000256" key="1">
    <source>
        <dbReference type="SAM" id="Phobius"/>
    </source>
</evidence>
<reference evidence="2 3" key="1">
    <citation type="journal article" date="2023" name="Plants (Basel)">
        <title>Bridging the Gap: Combining Genomics and Transcriptomics Approaches to Understand Stylosanthes scabra, an Orphan Legume from the Brazilian Caatinga.</title>
        <authorList>
            <person name="Ferreira-Neto J.R.C."/>
            <person name="da Silva M.D."/>
            <person name="Binneck E."/>
            <person name="de Melo N.F."/>
            <person name="da Silva R.H."/>
            <person name="de Melo A.L.T.M."/>
            <person name="Pandolfi V."/>
            <person name="Bustamante F.O."/>
            <person name="Brasileiro-Vidal A.C."/>
            <person name="Benko-Iseppon A.M."/>
        </authorList>
    </citation>
    <scope>NUCLEOTIDE SEQUENCE [LARGE SCALE GENOMIC DNA]</scope>
    <source>
        <tissue evidence="2">Leaves</tissue>
    </source>
</reference>
<dbReference type="Proteomes" id="UP001341840">
    <property type="component" value="Unassembled WGS sequence"/>
</dbReference>
<proteinExistence type="predicted"/>
<evidence type="ECO:0008006" key="4">
    <source>
        <dbReference type="Google" id="ProtNLM"/>
    </source>
</evidence>
<feature type="transmembrane region" description="Helical" evidence="1">
    <location>
        <begin position="27"/>
        <end position="47"/>
    </location>
</feature>
<organism evidence="2 3">
    <name type="scientific">Stylosanthes scabra</name>
    <dbReference type="NCBI Taxonomy" id="79078"/>
    <lineage>
        <taxon>Eukaryota</taxon>
        <taxon>Viridiplantae</taxon>
        <taxon>Streptophyta</taxon>
        <taxon>Embryophyta</taxon>
        <taxon>Tracheophyta</taxon>
        <taxon>Spermatophyta</taxon>
        <taxon>Magnoliopsida</taxon>
        <taxon>eudicotyledons</taxon>
        <taxon>Gunneridae</taxon>
        <taxon>Pentapetalae</taxon>
        <taxon>rosids</taxon>
        <taxon>fabids</taxon>
        <taxon>Fabales</taxon>
        <taxon>Fabaceae</taxon>
        <taxon>Papilionoideae</taxon>
        <taxon>50 kb inversion clade</taxon>
        <taxon>dalbergioids sensu lato</taxon>
        <taxon>Dalbergieae</taxon>
        <taxon>Pterocarpus clade</taxon>
        <taxon>Stylosanthes</taxon>
    </lineage>
</organism>
<name>A0ABU6UP23_9FABA</name>
<keyword evidence="1" id="KW-0472">Membrane</keyword>
<sequence>MVILQDHEASEGEKIRKRKRSLKLANIYTWKTCILLSSYYVGCCVALRWRRRKLEANFWELVSICRGGTRVSHLMFTDDLLCCCKAKKSQDQPCGGFGEVRIMIFSILKILDRRSKSMLYTSLIQGNSRERGLLLSWKNDYKEVVCETDSIEVFLSSQRHNNHDAVLNVDLIEKIHNSLGWIWWINVRLIQRNTNKRENSMVKLAARLSLSHTEWFQPQSDVVPVLR</sequence>
<keyword evidence="1" id="KW-1133">Transmembrane helix</keyword>
<keyword evidence="3" id="KW-1185">Reference proteome</keyword>
<dbReference type="EMBL" id="JASCZI010121405">
    <property type="protein sequence ID" value="MED6161593.1"/>
    <property type="molecule type" value="Genomic_DNA"/>
</dbReference>
<accession>A0ABU6UP23</accession>
<evidence type="ECO:0000313" key="3">
    <source>
        <dbReference type="Proteomes" id="UP001341840"/>
    </source>
</evidence>
<evidence type="ECO:0000313" key="2">
    <source>
        <dbReference type="EMBL" id="MED6161593.1"/>
    </source>
</evidence>
<gene>
    <name evidence="2" type="ORF">PIB30_062292</name>
</gene>
<keyword evidence="1" id="KW-0812">Transmembrane</keyword>